<keyword evidence="4" id="KW-1185">Reference proteome</keyword>
<evidence type="ECO:0000259" key="2">
    <source>
        <dbReference type="Pfam" id="PF17745"/>
    </source>
</evidence>
<feature type="compositionally biased region" description="Low complexity" evidence="1">
    <location>
        <begin position="222"/>
        <end position="232"/>
    </location>
</feature>
<evidence type="ECO:0000313" key="3">
    <source>
        <dbReference type="EMBL" id="SZX79119.1"/>
    </source>
</evidence>
<dbReference type="GO" id="GO:0032299">
    <property type="term" value="C:ribonuclease H2 complex"/>
    <property type="evidence" value="ECO:0007669"/>
    <property type="project" value="InterPro"/>
</dbReference>
<dbReference type="Gene3D" id="2.20.25.530">
    <property type="match status" value="1"/>
</dbReference>
<dbReference type="Proteomes" id="UP000256970">
    <property type="component" value="Unassembled WGS sequence"/>
</dbReference>
<proteinExistence type="predicted"/>
<dbReference type="STRING" id="3088.A0A383WPK9"/>
<dbReference type="EMBL" id="FNXT01001351">
    <property type="protein sequence ID" value="SZX79119.1"/>
    <property type="molecule type" value="Genomic_DNA"/>
</dbReference>
<dbReference type="GO" id="GO:0005654">
    <property type="term" value="C:nucleoplasm"/>
    <property type="evidence" value="ECO:0007669"/>
    <property type="project" value="TreeGrafter"/>
</dbReference>
<feature type="region of interest" description="Disordered" evidence="1">
    <location>
        <begin position="222"/>
        <end position="258"/>
    </location>
</feature>
<reference evidence="3 4" key="1">
    <citation type="submission" date="2016-10" db="EMBL/GenBank/DDBJ databases">
        <authorList>
            <person name="Cai Z."/>
        </authorList>
    </citation>
    <scope>NUCLEOTIDE SEQUENCE [LARGE SCALE GENOMIC DNA]</scope>
</reference>
<accession>A0A383WPK9</accession>
<dbReference type="PANTHER" id="PTHR13383:SF11">
    <property type="entry name" value="RIBONUCLEASE H2 SUBUNIT B"/>
    <property type="match status" value="1"/>
</dbReference>
<dbReference type="GO" id="GO:0006401">
    <property type="term" value="P:RNA catabolic process"/>
    <property type="evidence" value="ECO:0007669"/>
    <property type="project" value="TreeGrafter"/>
</dbReference>
<evidence type="ECO:0000256" key="1">
    <source>
        <dbReference type="SAM" id="MobiDB-lite"/>
    </source>
</evidence>
<dbReference type="PANTHER" id="PTHR13383">
    <property type="entry name" value="RIBONUCLEASE H2 SUBUNIT B"/>
    <property type="match status" value="1"/>
</dbReference>
<dbReference type="Gene3D" id="1.10.20.120">
    <property type="match status" value="1"/>
</dbReference>
<sequence>MASRVLILKGEPSSADGDAEVQPAGDKLLQLPNPSTGQQQQYILTASGLLEVNRVKHAACSWLVGESFISDGSAFLASPVNAVYVLLALLRSAPDQAANMFQEAESLLCCEEWPAAQQLLGLAAQQLPCICDVKALEDCCYYRLNNTKVLAYLRVCVSQALAAFQTHSPASIAGLPPQEQQAYVLGYLKEYMSQAWHDKLVASYGMDARAFSAAADGSAAATRPAAPASTPPDAEKKQKVIDPKDAARKKAEESRAAAAAAKMAKHAAGSKKISAFFTAKK</sequence>
<dbReference type="AlphaFoldDB" id="A0A383WPK9"/>
<name>A0A383WPK9_TETOB</name>
<evidence type="ECO:0000313" key="4">
    <source>
        <dbReference type="Proteomes" id="UP000256970"/>
    </source>
</evidence>
<feature type="compositionally biased region" description="Basic and acidic residues" evidence="1">
    <location>
        <begin position="233"/>
        <end position="255"/>
    </location>
</feature>
<protein>
    <recommendedName>
        <fullName evidence="2">Rnh202 triple barrel domain-containing protein</fullName>
    </recommendedName>
</protein>
<dbReference type="InterPro" id="IPR041195">
    <property type="entry name" value="Rnh202_N"/>
</dbReference>
<organism evidence="3 4">
    <name type="scientific">Tetradesmus obliquus</name>
    <name type="common">Green alga</name>
    <name type="synonym">Acutodesmus obliquus</name>
    <dbReference type="NCBI Taxonomy" id="3088"/>
    <lineage>
        <taxon>Eukaryota</taxon>
        <taxon>Viridiplantae</taxon>
        <taxon>Chlorophyta</taxon>
        <taxon>core chlorophytes</taxon>
        <taxon>Chlorophyceae</taxon>
        <taxon>CS clade</taxon>
        <taxon>Sphaeropleales</taxon>
        <taxon>Scenedesmaceae</taxon>
        <taxon>Tetradesmus</taxon>
    </lineage>
</organism>
<dbReference type="InterPro" id="IPR040456">
    <property type="entry name" value="RNase_H2_suB"/>
</dbReference>
<dbReference type="Pfam" id="PF17745">
    <property type="entry name" value="Ydr279_N"/>
    <property type="match status" value="1"/>
</dbReference>
<feature type="domain" description="Rnh202 triple barrel" evidence="2">
    <location>
        <begin position="27"/>
        <end position="81"/>
    </location>
</feature>
<gene>
    <name evidence="3" type="ORF">BQ4739_LOCUS19407</name>
</gene>